<accession>A0A1X2GZ01</accession>
<dbReference type="EMBL" id="MCGT01000001">
    <property type="protein sequence ID" value="ORX62894.1"/>
    <property type="molecule type" value="Genomic_DNA"/>
</dbReference>
<comment type="caution">
    <text evidence="2">The sequence shown here is derived from an EMBL/GenBank/DDBJ whole genome shotgun (WGS) entry which is preliminary data.</text>
</comment>
<proteinExistence type="predicted"/>
<dbReference type="PANTHER" id="PTHR36978:SF4">
    <property type="entry name" value="P-LOOP CONTAINING NUCLEOSIDE TRIPHOSPHATE HYDROLASE PROTEIN"/>
    <property type="match status" value="1"/>
</dbReference>
<name>A0A1X2GZ01_9FUNG</name>
<dbReference type="Proteomes" id="UP000242146">
    <property type="component" value="Unassembled WGS sequence"/>
</dbReference>
<dbReference type="AlphaFoldDB" id="A0A1X2GZ01"/>
<evidence type="ECO:0000256" key="1">
    <source>
        <dbReference type="SAM" id="MobiDB-lite"/>
    </source>
</evidence>
<dbReference type="PANTHER" id="PTHR36978">
    <property type="entry name" value="P-LOOP CONTAINING NUCLEOTIDE TRIPHOSPHATE HYDROLASE"/>
    <property type="match status" value="1"/>
</dbReference>
<dbReference type="SUPFAM" id="SSF52540">
    <property type="entry name" value="P-loop containing nucleoside triphosphate hydrolases"/>
    <property type="match status" value="1"/>
</dbReference>
<evidence type="ECO:0000313" key="3">
    <source>
        <dbReference type="Proteomes" id="UP000242146"/>
    </source>
</evidence>
<feature type="compositionally biased region" description="Low complexity" evidence="1">
    <location>
        <begin position="218"/>
        <end position="230"/>
    </location>
</feature>
<organism evidence="2 3">
    <name type="scientific">Hesseltinella vesiculosa</name>
    <dbReference type="NCBI Taxonomy" id="101127"/>
    <lineage>
        <taxon>Eukaryota</taxon>
        <taxon>Fungi</taxon>
        <taxon>Fungi incertae sedis</taxon>
        <taxon>Mucoromycota</taxon>
        <taxon>Mucoromycotina</taxon>
        <taxon>Mucoromycetes</taxon>
        <taxon>Mucorales</taxon>
        <taxon>Cunninghamellaceae</taxon>
        <taxon>Hesseltinella</taxon>
    </lineage>
</organism>
<protein>
    <recommendedName>
        <fullName evidence="4">P-loop containing nucleoside triphosphate hydrolase protein</fullName>
    </recommendedName>
</protein>
<gene>
    <name evidence="2" type="ORF">DM01DRAFT_1331004</name>
</gene>
<dbReference type="Pfam" id="PF17784">
    <property type="entry name" value="Sulfotransfer_4"/>
    <property type="match status" value="1"/>
</dbReference>
<sequence length="230" mass="26097">MPLEVIGAGFGRTGTHSLYLALQKLGYPTHHMVELMRDPTQDANIWTYAYDHPNSPDTDWEKVYGRYTAAVDFPTCTFYKELCERYPDAKVVLTVRTPESWYKSMQNTVFKQVKMRQQNNDRGDTAHLADVFQMMRHTGMNGLFEHNMDKVDDEAFVCDIFSKHIEDVKRNVPADRLLIMNLGDGWEPLCNFLNKPVPDEPYPRSNSSDEFAALSQGAMDAGTTAAATSA</sequence>
<dbReference type="STRING" id="101127.A0A1X2GZ01"/>
<feature type="region of interest" description="Disordered" evidence="1">
    <location>
        <begin position="200"/>
        <end position="230"/>
    </location>
</feature>
<keyword evidence="3" id="KW-1185">Reference proteome</keyword>
<dbReference type="InterPro" id="IPR040632">
    <property type="entry name" value="Sulfotransfer_4"/>
</dbReference>
<dbReference type="InterPro" id="IPR027417">
    <property type="entry name" value="P-loop_NTPase"/>
</dbReference>
<dbReference type="Gene3D" id="3.40.50.300">
    <property type="entry name" value="P-loop containing nucleotide triphosphate hydrolases"/>
    <property type="match status" value="1"/>
</dbReference>
<evidence type="ECO:0000313" key="2">
    <source>
        <dbReference type="EMBL" id="ORX62894.1"/>
    </source>
</evidence>
<dbReference type="OrthoDB" id="408152at2759"/>
<reference evidence="2 3" key="1">
    <citation type="submission" date="2016-07" db="EMBL/GenBank/DDBJ databases">
        <title>Pervasive Adenine N6-methylation of Active Genes in Fungi.</title>
        <authorList>
            <consortium name="DOE Joint Genome Institute"/>
            <person name="Mondo S.J."/>
            <person name="Dannebaum R.O."/>
            <person name="Kuo R.C."/>
            <person name="Labutti K."/>
            <person name="Haridas S."/>
            <person name="Kuo A."/>
            <person name="Salamov A."/>
            <person name="Ahrendt S.R."/>
            <person name="Lipzen A."/>
            <person name="Sullivan W."/>
            <person name="Andreopoulos W.B."/>
            <person name="Clum A."/>
            <person name="Lindquist E."/>
            <person name="Daum C."/>
            <person name="Ramamoorthy G.K."/>
            <person name="Gryganskyi A."/>
            <person name="Culley D."/>
            <person name="Magnuson J.K."/>
            <person name="James T.Y."/>
            <person name="O'Malley M.A."/>
            <person name="Stajich J.E."/>
            <person name="Spatafora J.W."/>
            <person name="Visel A."/>
            <person name="Grigoriev I.V."/>
        </authorList>
    </citation>
    <scope>NUCLEOTIDE SEQUENCE [LARGE SCALE GENOMIC DNA]</scope>
    <source>
        <strain evidence="2 3">NRRL 3301</strain>
    </source>
</reference>
<evidence type="ECO:0008006" key="4">
    <source>
        <dbReference type="Google" id="ProtNLM"/>
    </source>
</evidence>